<protein>
    <submittedName>
        <fullName evidence="1">Uncharacterized protein</fullName>
    </submittedName>
</protein>
<dbReference type="Proteomes" id="UP001308005">
    <property type="component" value="Unassembled WGS sequence"/>
</dbReference>
<name>A0ABU6CUR5_9GAMM</name>
<organism evidence="1 2">
    <name type="scientific">Candidatus Thiothrix phosphatis</name>
    <dbReference type="NCBI Taxonomy" id="3112415"/>
    <lineage>
        <taxon>Bacteria</taxon>
        <taxon>Pseudomonadati</taxon>
        <taxon>Pseudomonadota</taxon>
        <taxon>Gammaproteobacteria</taxon>
        <taxon>Thiotrichales</taxon>
        <taxon>Thiotrichaceae</taxon>
        <taxon>Thiothrix</taxon>
    </lineage>
</organism>
<dbReference type="EMBL" id="JAYMYJ010000046">
    <property type="protein sequence ID" value="MEB4590519.1"/>
    <property type="molecule type" value="Genomic_DNA"/>
</dbReference>
<dbReference type="RefSeq" id="WP_324693862.1">
    <property type="nucleotide sequence ID" value="NZ_JAYMYJ010000046.1"/>
</dbReference>
<accession>A0ABU6CUR5</accession>
<gene>
    <name evidence="1" type="ORF">VSS37_05970</name>
</gene>
<evidence type="ECO:0000313" key="1">
    <source>
        <dbReference type="EMBL" id="MEB4590519.1"/>
    </source>
</evidence>
<reference evidence="2" key="1">
    <citation type="submission" date="2023-07" db="EMBL/GenBank/DDBJ databases">
        <title>The carbon used by Thiothrix.</title>
        <authorList>
            <person name="Chen L."/>
        </authorList>
    </citation>
    <scope>NUCLEOTIDE SEQUENCE [LARGE SCALE GENOMIC DNA]</scope>
</reference>
<evidence type="ECO:0000313" key="2">
    <source>
        <dbReference type="Proteomes" id="UP001308005"/>
    </source>
</evidence>
<sequence>MKDYLKELQQERKAHAKRLESLIRENRKYWQVKAAATLARKEARLPDTRTKEELREQRAMDAIRRLEGELFRLMQDIM</sequence>
<proteinExistence type="predicted"/>
<keyword evidence="2" id="KW-1185">Reference proteome</keyword>
<comment type="caution">
    <text evidence="1">The sequence shown here is derived from an EMBL/GenBank/DDBJ whole genome shotgun (WGS) entry which is preliminary data.</text>
</comment>